<dbReference type="PROSITE" id="PS51125">
    <property type="entry name" value="NHL"/>
    <property type="match status" value="1"/>
</dbReference>
<dbReference type="Proteomes" id="UP000663877">
    <property type="component" value="Unassembled WGS sequence"/>
</dbReference>
<evidence type="ECO:0000313" key="8">
    <source>
        <dbReference type="Proteomes" id="UP000663832"/>
    </source>
</evidence>
<dbReference type="PANTHER" id="PTHR10680:SF14">
    <property type="entry name" value="PEPTIDYL-GLYCINE ALPHA-AMIDATING MONOOXYGENASE"/>
    <property type="match status" value="1"/>
</dbReference>
<feature type="repeat" description="NHL" evidence="4">
    <location>
        <begin position="332"/>
        <end position="369"/>
    </location>
</feature>
<evidence type="ECO:0000256" key="5">
    <source>
        <dbReference type="SAM" id="Coils"/>
    </source>
</evidence>
<name>A0A815T324_9BILA</name>
<dbReference type="OrthoDB" id="342730at2759"/>
<proteinExistence type="predicted"/>
<feature type="coiled-coil region" evidence="5">
    <location>
        <begin position="105"/>
        <end position="139"/>
    </location>
</feature>
<dbReference type="InterPro" id="IPR001258">
    <property type="entry name" value="NHL_repeat"/>
</dbReference>
<keyword evidence="3" id="KW-0325">Glycoprotein</keyword>
<sequence>MAMANNKTQCFTCKKEKITYSCEGCSRRFCFIHLTEHQQILNEEFNHIINDYDQFKQTINEQKQNPQNHSLIRQINEWEINSIEKIQQKAKEYREIVMKSSPTFISDIEKKFIDLTEQIKQIQKENEFNEINLEYLRNQLIEITKELNNSTNISFKEDSQSFINEISIISSIRSKFNKWKQNAITVAGGNEKGEGLHHLFYPHGTFIDKDKNISIADCENHRIVEWKYNAKEGQIIAGGNDKGNRMNQLTGPTDVIFDQQTHSIIIADLGNRRVIQWLNRNQQTLIDNIHCHSLTMDKLGFLYVSDWKKNEVRRWKMGEYNEGVVVAGGNGRGNQFNQLNYPTFIFVDRDQSVYVSDQNNHRVMKWRKDAKEGRVVAGGNGQGANLNELFGPQGIIVDDLGQIYVTDCGNDRIIRWCEGDARGEIVVGGNGKGNQSNQLNNPSGLSFDDEGNLYVVDRLNHRIEKFEIIL</sequence>
<evidence type="ECO:0000313" key="7">
    <source>
        <dbReference type="EMBL" id="CAF1644220.1"/>
    </source>
</evidence>
<keyword evidence="8" id="KW-1185">Reference proteome</keyword>
<accession>A0A815T324</accession>
<evidence type="ECO:0000313" key="6">
    <source>
        <dbReference type="EMBL" id="CAF1500015.1"/>
    </source>
</evidence>
<dbReference type="PANTHER" id="PTHR10680">
    <property type="entry name" value="PEPTIDYL-GLYCINE ALPHA-AMIDATING MONOOXYGENASE"/>
    <property type="match status" value="1"/>
</dbReference>
<evidence type="ECO:0000256" key="1">
    <source>
        <dbReference type="ARBA" id="ARBA00022729"/>
    </source>
</evidence>
<dbReference type="SUPFAM" id="SSF63829">
    <property type="entry name" value="Calcium-dependent phosphotriesterase"/>
    <property type="match status" value="1"/>
</dbReference>
<keyword evidence="5" id="KW-0175">Coiled coil</keyword>
<evidence type="ECO:0000256" key="3">
    <source>
        <dbReference type="ARBA" id="ARBA00023180"/>
    </source>
</evidence>
<dbReference type="EMBL" id="CAJNOM010003313">
    <property type="protein sequence ID" value="CAF1644220.1"/>
    <property type="molecule type" value="Genomic_DNA"/>
</dbReference>
<dbReference type="CDD" id="cd05819">
    <property type="entry name" value="NHL"/>
    <property type="match status" value="1"/>
</dbReference>
<keyword evidence="2" id="KW-0677">Repeat</keyword>
<dbReference type="Pfam" id="PF01436">
    <property type="entry name" value="NHL"/>
    <property type="match status" value="1"/>
</dbReference>
<keyword evidence="1" id="KW-0732">Signal</keyword>
<dbReference type="InterPro" id="IPR011042">
    <property type="entry name" value="6-blade_b-propeller_TolB-like"/>
</dbReference>
<protein>
    <submittedName>
        <fullName evidence="6">Uncharacterized protein</fullName>
    </submittedName>
</protein>
<evidence type="ECO:0000256" key="2">
    <source>
        <dbReference type="ARBA" id="ARBA00022737"/>
    </source>
</evidence>
<dbReference type="EMBL" id="CAJNOI010002969">
    <property type="protein sequence ID" value="CAF1500015.1"/>
    <property type="molecule type" value="Genomic_DNA"/>
</dbReference>
<evidence type="ECO:0000256" key="4">
    <source>
        <dbReference type="PROSITE-ProRule" id="PRU00504"/>
    </source>
</evidence>
<organism evidence="6 9">
    <name type="scientific">Adineta steineri</name>
    <dbReference type="NCBI Taxonomy" id="433720"/>
    <lineage>
        <taxon>Eukaryota</taxon>
        <taxon>Metazoa</taxon>
        <taxon>Spiralia</taxon>
        <taxon>Gnathifera</taxon>
        <taxon>Rotifera</taxon>
        <taxon>Eurotatoria</taxon>
        <taxon>Bdelloidea</taxon>
        <taxon>Adinetida</taxon>
        <taxon>Adinetidae</taxon>
        <taxon>Adineta</taxon>
    </lineage>
</organism>
<evidence type="ECO:0000313" key="9">
    <source>
        <dbReference type="Proteomes" id="UP000663877"/>
    </source>
</evidence>
<reference evidence="6" key="1">
    <citation type="submission" date="2021-02" db="EMBL/GenBank/DDBJ databases">
        <authorList>
            <person name="Nowell W R."/>
        </authorList>
    </citation>
    <scope>NUCLEOTIDE SEQUENCE</scope>
</reference>
<dbReference type="AlphaFoldDB" id="A0A815T324"/>
<gene>
    <name evidence="6" type="ORF">BJG266_LOCUS43113</name>
    <name evidence="7" type="ORF">QVE165_LOCUS60034</name>
</gene>
<comment type="caution">
    <text evidence="6">The sequence shown here is derived from an EMBL/GenBank/DDBJ whole genome shotgun (WGS) entry which is preliminary data.</text>
</comment>
<dbReference type="Gene3D" id="2.120.10.30">
    <property type="entry name" value="TolB, C-terminal domain"/>
    <property type="match status" value="2"/>
</dbReference>
<dbReference type="Proteomes" id="UP000663832">
    <property type="component" value="Unassembled WGS sequence"/>
</dbReference>